<comment type="caution">
    <text evidence="3">The sequence shown here is derived from an EMBL/GenBank/DDBJ whole genome shotgun (WGS) entry which is preliminary data.</text>
</comment>
<keyword evidence="1" id="KW-0732">Signal</keyword>
<dbReference type="Pfam" id="PF01048">
    <property type="entry name" value="PNP_UDP_1"/>
    <property type="match status" value="1"/>
</dbReference>
<dbReference type="EMBL" id="JACGBB010000002">
    <property type="protein sequence ID" value="MBZ7986719.1"/>
    <property type="molecule type" value="Genomic_DNA"/>
</dbReference>
<evidence type="ECO:0000259" key="2">
    <source>
        <dbReference type="Pfam" id="PF01048"/>
    </source>
</evidence>
<evidence type="ECO:0000256" key="1">
    <source>
        <dbReference type="SAM" id="SignalP"/>
    </source>
</evidence>
<dbReference type="CDD" id="cd09008">
    <property type="entry name" value="MTAN"/>
    <property type="match status" value="1"/>
</dbReference>
<keyword evidence="4" id="KW-1185">Reference proteome</keyword>
<feature type="signal peptide" evidence="1">
    <location>
        <begin position="1"/>
        <end position="16"/>
    </location>
</feature>
<evidence type="ECO:0000313" key="4">
    <source>
        <dbReference type="Proteomes" id="UP000786183"/>
    </source>
</evidence>
<feature type="chain" id="PRO_5047058975" evidence="1">
    <location>
        <begin position="17"/>
        <end position="264"/>
    </location>
</feature>
<sequence>MKKLFFIVLMSQVLLAKILVQGAMTSETNVLIDALKDKKEIKIGSYLFYTGKIGSSEVIVSRTLVGMVNAASATTIGILNFKPDIIINQGTAGAHNQKLNTGDIVIGEKIYNAGSYYTEQTDSKKVTYKTRKQMLSPTTLLTKDNEDDAYKYFTSDENLVKDVLEYSRATKFKVISGVIATADAYNRETEVIKHIRSVYNSDAEEMESSSVAQVAKAFNIPYLAIRIISNVEPKKQSFDVNTTVACQEFVINFIKYLDNVKYLK</sequence>
<protein>
    <submittedName>
        <fullName evidence="3">5'-methylthioadenosine/S-adenosylhomocysteine nucleosidase</fullName>
    </submittedName>
</protein>
<dbReference type="PANTHER" id="PTHR46832:SF1">
    <property type="entry name" value="5'-METHYLTHIOADENOSINE_S-ADENOSYLHOMOCYSTEINE NUCLEOSIDASE"/>
    <property type="match status" value="1"/>
</dbReference>
<dbReference type="Proteomes" id="UP000786183">
    <property type="component" value="Unassembled WGS sequence"/>
</dbReference>
<dbReference type="InterPro" id="IPR035994">
    <property type="entry name" value="Nucleoside_phosphorylase_sf"/>
</dbReference>
<feature type="domain" description="Nucleoside phosphorylase" evidence="2">
    <location>
        <begin position="17"/>
        <end position="233"/>
    </location>
</feature>
<name>A0ABS7WRK8_9BACT</name>
<dbReference type="SUPFAM" id="SSF53167">
    <property type="entry name" value="Purine and uridine phosphorylases"/>
    <property type="match status" value="1"/>
</dbReference>
<accession>A0ABS7WRK8</accession>
<proteinExistence type="predicted"/>
<evidence type="ECO:0000313" key="3">
    <source>
        <dbReference type="EMBL" id="MBZ7986719.1"/>
    </source>
</evidence>
<dbReference type="RefSeq" id="WP_224325114.1">
    <property type="nucleotide sequence ID" value="NZ_JACGBB010000002.1"/>
</dbReference>
<dbReference type="PANTHER" id="PTHR46832">
    <property type="entry name" value="5'-METHYLTHIOADENOSINE/S-ADENOSYLHOMOCYSTEINE NUCLEOSIDASE"/>
    <property type="match status" value="1"/>
</dbReference>
<reference evidence="3 4" key="1">
    <citation type="submission" date="2020-07" db="EMBL/GenBank/DDBJ databases">
        <title>Transfer of Campylobacter canadensis to the novel genus Avispirillum gen. nov., that also includes two novel species recovered from migratory waterfowl: Avispirillum anseris sp. nov. and Avispirillum brantae sp. nov.</title>
        <authorList>
            <person name="Miller W.G."/>
            <person name="Chapman M.H."/>
            <person name="Yee E."/>
            <person name="Inglis G.D."/>
        </authorList>
    </citation>
    <scope>NUCLEOTIDE SEQUENCE [LARGE SCALE GENOMIC DNA]</scope>
    <source>
        <strain evidence="3 4">L283</strain>
    </source>
</reference>
<organism evidence="3 4">
    <name type="scientific">Campylobacter canadensis</name>
    <dbReference type="NCBI Taxonomy" id="449520"/>
    <lineage>
        <taxon>Bacteria</taxon>
        <taxon>Pseudomonadati</taxon>
        <taxon>Campylobacterota</taxon>
        <taxon>Epsilonproteobacteria</taxon>
        <taxon>Campylobacterales</taxon>
        <taxon>Campylobacteraceae</taxon>
        <taxon>Campylobacter</taxon>
    </lineage>
</organism>
<gene>
    <name evidence="3" type="ORF">AVCANL283_01135</name>
</gene>
<dbReference type="InterPro" id="IPR000845">
    <property type="entry name" value="Nucleoside_phosphorylase_d"/>
</dbReference>
<dbReference type="Gene3D" id="3.40.50.1580">
    <property type="entry name" value="Nucleoside phosphorylase domain"/>
    <property type="match status" value="1"/>
</dbReference>